<dbReference type="Proteomes" id="UP000694871">
    <property type="component" value="Unplaced"/>
</dbReference>
<name>A0ABM1K742_GEKJA</name>
<dbReference type="PANTHER" id="PTHR31504">
    <property type="entry name" value="ZW10 INTERACTOR ZWINT"/>
    <property type="match status" value="1"/>
</dbReference>
<evidence type="ECO:0000313" key="3">
    <source>
        <dbReference type="RefSeq" id="XP_015269529.1"/>
    </source>
</evidence>
<dbReference type="Pfam" id="PF15556">
    <property type="entry name" value="Zwint"/>
    <property type="match status" value="1"/>
</dbReference>
<reference evidence="3" key="1">
    <citation type="submission" date="2025-08" db="UniProtKB">
        <authorList>
            <consortium name="RefSeq"/>
        </authorList>
    </citation>
    <scope>IDENTIFICATION</scope>
</reference>
<keyword evidence="2" id="KW-1185">Reference proteome</keyword>
<dbReference type="PANTHER" id="PTHR31504:SF1">
    <property type="entry name" value="ZW10 INTERACTOR"/>
    <property type="match status" value="1"/>
</dbReference>
<organism evidence="2 3">
    <name type="scientific">Gekko japonicus</name>
    <name type="common">Schlegel's Japanese gecko</name>
    <dbReference type="NCBI Taxonomy" id="146911"/>
    <lineage>
        <taxon>Eukaryota</taxon>
        <taxon>Metazoa</taxon>
        <taxon>Chordata</taxon>
        <taxon>Craniata</taxon>
        <taxon>Vertebrata</taxon>
        <taxon>Euteleostomi</taxon>
        <taxon>Lepidosauria</taxon>
        <taxon>Squamata</taxon>
        <taxon>Bifurcata</taxon>
        <taxon>Gekkota</taxon>
        <taxon>Gekkonidae</taxon>
        <taxon>Gekkoninae</taxon>
        <taxon>Gekko</taxon>
    </lineage>
</organism>
<dbReference type="RefSeq" id="XP_015269529.1">
    <property type="nucleotide sequence ID" value="XM_015414043.1"/>
</dbReference>
<protein>
    <submittedName>
        <fullName evidence="3">ZW10 interactor-like</fullName>
    </submittedName>
</protein>
<sequence>MERSVEVGETAVGLLARLKDVLAFEDHTKDGAEAELPVKVWAEHAVNTRKTHKLLLSQLQVVKFLLDFLDSDISVQDASSADVRKEMQEAKQQWKALKAEYQEKVEAIEEAVPHTLAKLKEAHRRAQLLEETLGRYRAKKEEMEAKVKNAQQRCLKEQERLQKLQEQMEGRVAEAQGRLQRQREELHHLQRALEEQDRQAGDWREKAQTISDFRCFLEMLQGVKVTHASESDLELELTSHAQSGTAAPHCLKLRLHWREDGNIALQSDCPLFLLPTTLPVGSRGTVKDILLELQDSHLQQAQLLAEIESLQSCFAIDWQPEERLLRYLKPSSTCTLHVEPGYPTSGGICLLSIKSQHGTVAATGCRPPQETPSLKDWLEYLSTVDFGAPFLTRAAAGPPGQHVRDGGL</sequence>
<proteinExistence type="predicted"/>
<dbReference type="InterPro" id="IPR029092">
    <property type="entry name" value="Zwint-1"/>
</dbReference>
<feature type="coiled-coil region" evidence="1">
    <location>
        <begin position="80"/>
        <end position="206"/>
    </location>
</feature>
<keyword evidence="1" id="KW-0175">Coiled coil</keyword>
<dbReference type="GeneID" id="107112844"/>
<accession>A0ABM1K742</accession>
<evidence type="ECO:0000256" key="1">
    <source>
        <dbReference type="SAM" id="Coils"/>
    </source>
</evidence>
<gene>
    <name evidence="3" type="primary">LOC107112844</name>
</gene>
<evidence type="ECO:0000313" key="2">
    <source>
        <dbReference type="Proteomes" id="UP000694871"/>
    </source>
</evidence>